<evidence type="ECO:0000256" key="1">
    <source>
        <dbReference type="SAM" id="Phobius"/>
    </source>
</evidence>
<name>A0A937DFM4_9BACT</name>
<evidence type="ECO:0000313" key="3">
    <source>
        <dbReference type="Proteomes" id="UP000642920"/>
    </source>
</evidence>
<comment type="caution">
    <text evidence="2">The sequence shown here is derived from an EMBL/GenBank/DDBJ whole genome shotgun (WGS) entry which is preliminary data.</text>
</comment>
<dbReference type="RefSeq" id="WP_201916846.1">
    <property type="nucleotide sequence ID" value="NZ_JAERQG010000001.1"/>
</dbReference>
<keyword evidence="1" id="KW-0812">Transmembrane</keyword>
<accession>A0A937DFM4</accession>
<gene>
    <name evidence="2" type="ORF">JKP34_01140</name>
</gene>
<evidence type="ECO:0000313" key="2">
    <source>
        <dbReference type="EMBL" id="MBL0763833.1"/>
    </source>
</evidence>
<proteinExistence type="predicted"/>
<reference evidence="2" key="1">
    <citation type="submission" date="2021-01" db="EMBL/GenBank/DDBJ databases">
        <title>Marivirga sp. nov., isolated from intertidal surface sediments.</title>
        <authorList>
            <person name="Zhang M."/>
        </authorList>
    </citation>
    <scope>NUCLEOTIDE SEQUENCE</scope>
    <source>
        <strain evidence="2">SM1354</strain>
    </source>
</reference>
<organism evidence="2 3">
    <name type="scientific">Marivirga atlantica</name>
    <dbReference type="NCBI Taxonomy" id="1548457"/>
    <lineage>
        <taxon>Bacteria</taxon>
        <taxon>Pseudomonadati</taxon>
        <taxon>Bacteroidota</taxon>
        <taxon>Cytophagia</taxon>
        <taxon>Cytophagales</taxon>
        <taxon>Marivirgaceae</taxon>
        <taxon>Marivirga</taxon>
    </lineage>
</organism>
<keyword evidence="1" id="KW-0472">Membrane</keyword>
<keyword evidence="3" id="KW-1185">Reference proteome</keyword>
<sequence>MTFYWYYHLIAILFYLIIALFSEKVNGLRKSQWIGFKTRLSKLNEHTQNEANSFSSKIMWVISIEMTIEHLLLYLVFKYNYLPTYLSLFALKSILVIPITEYHLKSLFDENGNFKKHLN</sequence>
<protein>
    <submittedName>
        <fullName evidence="2">Uncharacterized protein</fullName>
    </submittedName>
</protein>
<dbReference type="EMBL" id="JAERQG010000001">
    <property type="protein sequence ID" value="MBL0763833.1"/>
    <property type="molecule type" value="Genomic_DNA"/>
</dbReference>
<feature type="transmembrane region" description="Helical" evidence="1">
    <location>
        <begin position="6"/>
        <end position="22"/>
    </location>
</feature>
<dbReference type="Proteomes" id="UP000642920">
    <property type="component" value="Unassembled WGS sequence"/>
</dbReference>
<keyword evidence="1" id="KW-1133">Transmembrane helix</keyword>
<dbReference type="AlphaFoldDB" id="A0A937DFM4"/>